<keyword evidence="1" id="KW-1133">Transmembrane helix</keyword>
<evidence type="ECO:0000313" key="3">
    <source>
        <dbReference type="Proteomes" id="UP001154329"/>
    </source>
</evidence>
<dbReference type="EMBL" id="OU899036">
    <property type="protein sequence ID" value="CAH1732924.1"/>
    <property type="molecule type" value="Genomic_DNA"/>
</dbReference>
<dbReference type="Proteomes" id="UP001154329">
    <property type="component" value="Chromosome 3"/>
</dbReference>
<dbReference type="AlphaFoldDB" id="A0A9P0JF87"/>
<keyword evidence="1" id="KW-0812">Transmembrane</keyword>
<name>A0A9P0JF87_APHGO</name>
<accession>A0A9P0JF87</accession>
<keyword evidence="1" id="KW-0472">Membrane</keyword>
<gene>
    <name evidence="2" type="ORF">APHIGO_LOCUS9336</name>
</gene>
<evidence type="ECO:0000256" key="1">
    <source>
        <dbReference type="SAM" id="Phobius"/>
    </source>
</evidence>
<keyword evidence="3" id="KW-1185">Reference proteome</keyword>
<organism evidence="2 3">
    <name type="scientific">Aphis gossypii</name>
    <name type="common">Cotton aphid</name>
    <dbReference type="NCBI Taxonomy" id="80765"/>
    <lineage>
        <taxon>Eukaryota</taxon>
        <taxon>Metazoa</taxon>
        <taxon>Ecdysozoa</taxon>
        <taxon>Arthropoda</taxon>
        <taxon>Hexapoda</taxon>
        <taxon>Insecta</taxon>
        <taxon>Pterygota</taxon>
        <taxon>Neoptera</taxon>
        <taxon>Paraneoptera</taxon>
        <taxon>Hemiptera</taxon>
        <taxon>Sternorrhyncha</taxon>
        <taxon>Aphidomorpha</taxon>
        <taxon>Aphidoidea</taxon>
        <taxon>Aphididae</taxon>
        <taxon>Aphidini</taxon>
        <taxon>Aphis</taxon>
        <taxon>Aphis</taxon>
    </lineage>
</organism>
<evidence type="ECO:0000313" key="2">
    <source>
        <dbReference type="EMBL" id="CAH1732924.1"/>
    </source>
</evidence>
<sequence length="39" mass="4796">MCYFKKSKFHNLFFIIVMFTAPNSLFISHNHIQDERKVY</sequence>
<reference evidence="2" key="1">
    <citation type="submission" date="2022-02" db="EMBL/GenBank/DDBJ databases">
        <authorList>
            <person name="King R."/>
        </authorList>
    </citation>
    <scope>NUCLEOTIDE SEQUENCE</scope>
</reference>
<protein>
    <submittedName>
        <fullName evidence="2">Uncharacterized protein</fullName>
    </submittedName>
</protein>
<proteinExistence type="predicted"/>
<reference evidence="2" key="2">
    <citation type="submission" date="2022-10" db="EMBL/GenBank/DDBJ databases">
        <authorList>
            <consortium name="ENA_rothamsted_submissions"/>
            <consortium name="culmorum"/>
            <person name="King R."/>
        </authorList>
    </citation>
    <scope>NUCLEOTIDE SEQUENCE</scope>
</reference>
<feature type="transmembrane region" description="Helical" evidence="1">
    <location>
        <begin position="12"/>
        <end position="32"/>
    </location>
</feature>